<dbReference type="Gene3D" id="3.30.160.390">
    <property type="entry name" value="Integrase, DNA-binding domain"/>
    <property type="match status" value="1"/>
</dbReference>
<dbReference type="InterPro" id="IPR050808">
    <property type="entry name" value="Phage_Integrase"/>
</dbReference>
<dbReference type="SUPFAM" id="SSF56349">
    <property type="entry name" value="DNA breaking-rejoining enzymes"/>
    <property type="match status" value="1"/>
</dbReference>
<evidence type="ECO:0000259" key="7">
    <source>
        <dbReference type="PROSITE" id="PS51900"/>
    </source>
</evidence>
<dbReference type="PROSITE" id="PS51898">
    <property type="entry name" value="TYR_RECOMBINASE"/>
    <property type="match status" value="1"/>
</dbReference>
<dbReference type="PANTHER" id="PTHR30629">
    <property type="entry name" value="PROPHAGE INTEGRASE"/>
    <property type="match status" value="1"/>
</dbReference>
<gene>
    <name evidence="8" type="ORF">SCD90_08805</name>
</gene>
<dbReference type="RefSeq" id="WP_319844282.1">
    <property type="nucleotide sequence ID" value="NZ_JAXAFJ010000004.1"/>
</dbReference>
<dbReference type="EMBL" id="JAXAFJ010000004">
    <property type="protein sequence ID" value="MDX6806163.1"/>
    <property type="molecule type" value="Genomic_DNA"/>
</dbReference>
<organism evidence="8 9">
    <name type="scientific">Terrihabitans rhizophilus</name>
    <dbReference type="NCBI Taxonomy" id="3092662"/>
    <lineage>
        <taxon>Bacteria</taxon>
        <taxon>Pseudomonadati</taxon>
        <taxon>Pseudomonadota</taxon>
        <taxon>Alphaproteobacteria</taxon>
        <taxon>Hyphomicrobiales</taxon>
        <taxon>Terrihabitans</taxon>
    </lineage>
</organism>
<evidence type="ECO:0000256" key="5">
    <source>
        <dbReference type="PROSITE-ProRule" id="PRU01248"/>
    </source>
</evidence>
<dbReference type="InterPro" id="IPR002104">
    <property type="entry name" value="Integrase_catalytic"/>
</dbReference>
<protein>
    <submittedName>
        <fullName evidence="8">Tyrosine-type recombinase/integrase</fullName>
    </submittedName>
</protein>
<evidence type="ECO:0000313" key="9">
    <source>
        <dbReference type="Proteomes" id="UP001274321"/>
    </source>
</evidence>
<dbReference type="CDD" id="cd00801">
    <property type="entry name" value="INT_P4_C"/>
    <property type="match status" value="1"/>
</dbReference>
<keyword evidence="9" id="KW-1185">Reference proteome</keyword>
<evidence type="ECO:0000259" key="6">
    <source>
        <dbReference type="PROSITE" id="PS51898"/>
    </source>
</evidence>
<dbReference type="Proteomes" id="UP001274321">
    <property type="component" value="Unassembled WGS sequence"/>
</dbReference>
<keyword evidence="4" id="KW-0233">DNA recombination</keyword>
<keyword evidence="3 5" id="KW-0238">DNA-binding</keyword>
<dbReference type="PANTHER" id="PTHR30629:SF2">
    <property type="entry name" value="PROPHAGE INTEGRASE INTS-RELATED"/>
    <property type="match status" value="1"/>
</dbReference>
<sequence>MPTAAKRHPYKALSALQVRNISAPGRYADGNGLYLVVDDSGARRWLLRIMVQGRRRDIGLGSAKLVPLAEAREKALSYRKTAREGGDPVAEQRKLKAVAPTFEQAAEQVHAEHSPTWRNKKHGDQWLTTLRTYAFPEIGQLRVDRIGTPDVMRVLAPIWLTKGETARRVQQRIGTVLDWARAAGHRDGENPVAGVRKGLPKQTERDQHHAALPYAEVPSFIAELRAQPADTVTLLAFEFLILTAARTNEVIGASWPELDLENGVWTVSAVRMKAKKEHRVPLSSRCLELLKDAKQVGADSTYVFPGRAGDRPISNMAFLMMLRRMKRSVTAHGFRSSFRDWAAEATSFPRELAEMALAHTISSKVEAAYRRGDLLDKRRELMNAWCAFATRQQGDQT</sequence>
<dbReference type="Pfam" id="PF22022">
    <property type="entry name" value="Phage_int_M"/>
    <property type="match status" value="1"/>
</dbReference>
<dbReference type="InterPro" id="IPR013762">
    <property type="entry name" value="Integrase-like_cat_sf"/>
</dbReference>
<dbReference type="Gene3D" id="1.10.443.10">
    <property type="entry name" value="Intergrase catalytic core"/>
    <property type="match status" value="1"/>
</dbReference>
<comment type="similarity">
    <text evidence="1">Belongs to the 'phage' integrase family.</text>
</comment>
<dbReference type="InterPro" id="IPR010998">
    <property type="entry name" value="Integrase_recombinase_N"/>
</dbReference>
<comment type="caution">
    <text evidence="8">The sequence shown here is derived from an EMBL/GenBank/DDBJ whole genome shotgun (WGS) entry which is preliminary data.</text>
</comment>
<reference evidence="8 9" key="1">
    <citation type="submission" date="2023-11" db="EMBL/GenBank/DDBJ databases">
        <authorList>
            <person name="Bao R."/>
        </authorList>
    </citation>
    <scope>NUCLEOTIDE SEQUENCE [LARGE SCALE GENOMIC DNA]</scope>
    <source>
        <strain evidence="8 9">PJ23</strain>
    </source>
</reference>
<dbReference type="Pfam" id="PF13356">
    <property type="entry name" value="Arm-DNA-bind_3"/>
    <property type="match status" value="1"/>
</dbReference>
<evidence type="ECO:0000256" key="3">
    <source>
        <dbReference type="ARBA" id="ARBA00023125"/>
    </source>
</evidence>
<dbReference type="InterPro" id="IPR044068">
    <property type="entry name" value="CB"/>
</dbReference>
<accession>A0ABU4RPQ0</accession>
<evidence type="ECO:0000256" key="2">
    <source>
        <dbReference type="ARBA" id="ARBA00022908"/>
    </source>
</evidence>
<feature type="domain" description="Tyr recombinase" evidence="6">
    <location>
        <begin position="207"/>
        <end position="382"/>
    </location>
</feature>
<dbReference type="PROSITE" id="PS51900">
    <property type="entry name" value="CB"/>
    <property type="match status" value="1"/>
</dbReference>
<proteinExistence type="inferred from homology"/>
<dbReference type="Gene3D" id="1.10.150.130">
    <property type="match status" value="1"/>
</dbReference>
<dbReference type="InterPro" id="IPR011010">
    <property type="entry name" value="DNA_brk_join_enz"/>
</dbReference>
<evidence type="ECO:0000256" key="1">
    <source>
        <dbReference type="ARBA" id="ARBA00008857"/>
    </source>
</evidence>
<name>A0ABU4RPQ0_9HYPH</name>
<evidence type="ECO:0000256" key="4">
    <source>
        <dbReference type="ARBA" id="ARBA00023172"/>
    </source>
</evidence>
<evidence type="ECO:0000313" key="8">
    <source>
        <dbReference type="EMBL" id="MDX6806163.1"/>
    </source>
</evidence>
<keyword evidence="2" id="KW-0229">DNA integration</keyword>
<dbReference type="Pfam" id="PF00589">
    <property type="entry name" value="Phage_integrase"/>
    <property type="match status" value="1"/>
</dbReference>
<dbReference type="InterPro" id="IPR053876">
    <property type="entry name" value="Phage_int_M"/>
</dbReference>
<dbReference type="InterPro" id="IPR038488">
    <property type="entry name" value="Integrase_DNA-bd_sf"/>
</dbReference>
<dbReference type="InterPro" id="IPR025166">
    <property type="entry name" value="Integrase_DNA_bind_dom"/>
</dbReference>
<feature type="domain" description="Core-binding (CB)" evidence="7">
    <location>
        <begin position="100"/>
        <end position="181"/>
    </location>
</feature>